<keyword evidence="5 8" id="KW-0548">Nucleotidyltransferase</keyword>
<sequence length="286" mass="31320">MIETVVFPVAGLGTRFLPATKAIPKEMLPVVDKPLIQYAVEEAVAAGARRMVFVTGRTKNAIADHFDMAYELETELEQRGKHELLELAQKTVPEGVECLYVRQRQALGLGHAVLCARSLVAGDAFGLILPDDLIDNGDDPVLSQLARHHAETGASVISVEEVPREKTRSYGVVDVESFSGRSGRIRGMVEKPEPEDAPSNLAIVGRYVLSSRLFGLLENTAPDHRGEIQITDAIAELLNEQVVDAYQFEGRHYDCGSKLGFLQATVDLGRKHSELGADFSAWLENL</sequence>
<dbReference type="Proteomes" id="UP000260351">
    <property type="component" value="Unassembled WGS sequence"/>
</dbReference>
<dbReference type="EC" id="2.7.7.9" evidence="2 8"/>
<dbReference type="PANTHER" id="PTHR43197">
    <property type="entry name" value="UTP--GLUCOSE-1-PHOSPHATE URIDYLYLTRANSFERASE"/>
    <property type="match status" value="1"/>
</dbReference>
<evidence type="ECO:0000256" key="8">
    <source>
        <dbReference type="RuleBase" id="RU361259"/>
    </source>
</evidence>
<comment type="catalytic activity">
    <reaction evidence="7 8">
        <text>alpha-D-glucose 1-phosphate + UTP + H(+) = UDP-alpha-D-glucose + diphosphate</text>
        <dbReference type="Rhea" id="RHEA:19889"/>
        <dbReference type="ChEBI" id="CHEBI:15378"/>
        <dbReference type="ChEBI" id="CHEBI:33019"/>
        <dbReference type="ChEBI" id="CHEBI:46398"/>
        <dbReference type="ChEBI" id="CHEBI:58601"/>
        <dbReference type="ChEBI" id="CHEBI:58885"/>
        <dbReference type="EC" id="2.7.7.9"/>
    </reaction>
</comment>
<evidence type="ECO:0000256" key="4">
    <source>
        <dbReference type="ARBA" id="ARBA00022679"/>
    </source>
</evidence>
<evidence type="ECO:0000313" key="11">
    <source>
        <dbReference type="Proteomes" id="UP000260351"/>
    </source>
</evidence>
<comment type="caution">
    <text evidence="10">The sequence shown here is derived from an EMBL/GenBank/DDBJ whole genome shotgun (WGS) entry which is preliminary data.</text>
</comment>
<dbReference type="EMBL" id="QUZK01000052">
    <property type="protein sequence ID" value="RFF29066.1"/>
    <property type="molecule type" value="Genomic_DNA"/>
</dbReference>
<dbReference type="InterPro" id="IPR005835">
    <property type="entry name" value="NTP_transferase_dom"/>
</dbReference>
<comment type="function">
    <text evidence="6">May play a role in stationary phase survival.</text>
</comment>
<keyword evidence="11" id="KW-1185">Reference proteome</keyword>
<feature type="domain" description="Nucleotidyl transferase" evidence="9">
    <location>
        <begin position="10"/>
        <end position="268"/>
    </location>
</feature>
<dbReference type="InterPro" id="IPR005771">
    <property type="entry name" value="GalU_uridylyltTrfase_bac/arc"/>
</dbReference>
<evidence type="ECO:0000256" key="5">
    <source>
        <dbReference type="ARBA" id="ARBA00022695"/>
    </source>
</evidence>
<dbReference type="GO" id="GO:0003983">
    <property type="term" value="F:UTP:glucose-1-phosphate uridylyltransferase activity"/>
    <property type="evidence" value="ECO:0007669"/>
    <property type="project" value="UniProtKB-EC"/>
</dbReference>
<dbReference type="SUPFAM" id="SSF53448">
    <property type="entry name" value="Nucleotide-diphospho-sugar transferases"/>
    <property type="match status" value="1"/>
</dbReference>
<keyword evidence="4 8" id="KW-0808">Transferase</keyword>
<evidence type="ECO:0000259" key="9">
    <source>
        <dbReference type="Pfam" id="PF00483"/>
    </source>
</evidence>
<evidence type="ECO:0000256" key="2">
    <source>
        <dbReference type="ARBA" id="ARBA00012415"/>
    </source>
</evidence>
<evidence type="ECO:0000256" key="1">
    <source>
        <dbReference type="ARBA" id="ARBA00006890"/>
    </source>
</evidence>
<gene>
    <name evidence="10" type="primary">galU</name>
    <name evidence="10" type="ORF">DZC52_14515</name>
</gene>
<dbReference type="Gene3D" id="3.90.550.10">
    <property type="entry name" value="Spore Coat Polysaccharide Biosynthesis Protein SpsA, Chain A"/>
    <property type="match status" value="1"/>
</dbReference>
<protein>
    <recommendedName>
        <fullName evidence="3 8">UTP--glucose-1-phosphate uridylyltransferase</fullName>
        <ecNumber evidence="2 8">2.7.7.9</ecNumber>
    </recommendedName>
    <alternativeName>
        <fullName evidence="8">UDP-glucose pyrophosphorylase</fullName>
    </alternativeName>
</protein>
<dbReference type="AlphaFoldDB" id="A0A3E1K574"/>
<evidence type="ECO:0000256" key="7">
    <source>
        <dbReference type="ARBA" id="ARBA00048128"/>
    </source>
</evidence>
<evidence type="ECO:0000256" key="6">
    <source>
        <dbReference type="ARBA" id="ARBA00037294"/>
    </source>
</evidence>
<dbReference type="PANTHER" id="PTHR43197:SF1">
    <property type="entry name" value="UTP--GLUCOSE-1-PHOSPHATE URIDYLYLTRANSFERASE"/>
    <property type="match status" value="1"/>
</dbReference>
<organism evidence="10 11">
    <name type="scientific">Wenzhouxiangella sediminis</name>
    <dbReference type="NCBI Taxonomy" id="1792836"/>
    <lineage>
        <taxon>Bacteria</taxon>
        <taxon>Pseudomonadati</taxon>
        <taxon>Pseudomonadota</taxon>
        <taxon>Gammaproteobacteria</taxon>
        <taxon>Chromatiales</taxon>
        <taxon>Wenzhouxiangellaceae</taxon>
        <taxon>Wenzhouxiangella</taxon>
    </lineage>
</organism>
<dbReference type="Pfam" id="PF00483">
    <property type="entry name" value="NTP_transferase"/>
    <property type="match status" value="1"/>
</dbReference>
<proteinExistence type="inferred from homology"/>
<dbReference type="OrthoDB" id="9803306at2"/>
<evidence type="ECO:0000256" key="3">
    <source>
        <dbReference type="ARBA" id="ARBA00019048"/>
    </source>
</evidence>
<dbReference type="NCBIfam" id="TIGR01099">
    <property type="entry name" value="galU"/>
    <property type="match status" value="1"/>
</dbReference>
<dbReference type="RefSeq" id="WP_116651872.1">
    <property type="nucleotide sequence ID" value="NZ_QUZK01000052.1"/>
</dbReference>
<dbReference type="InterPro" id="IPR029044">
    <property type="entry name" value="Nucleotide-diphossugar_trans"/>
</dbReference>
<name>A0A3E1K574_9GAMM</name>
<dbReference type="GO" id="GO:0006011">
    <property type="term" value="P:UDP-alpha-D-glucose metabolic process"/>
    <property type="evidence" value="ECO:0007669"/>
    <property type="project" value="InterPro"/>
</dbReference>
<comment type="similarity">
    <text evidence="1 8">Belongs to the UDPGP type 2 family.</text>
</comment>
<accession>A0A3E1K574</accession>
<evidence type="ECO:0000313" key="10">
    <source>
        <dbReference type="EMBL" id="RFF29066.1"/>
    </source>
</evidence>
<reference evidence="10 11" key="1">
    <citation type="submission" date="2018-08" db="EMBL/GenBank/DDBJ databases">
        <title>Wenzhouxiangella salilacus sp. nov., a novel bacterium isolated from a saline lake in Xinjiang Province, China.</title>
        <authorList>
            <person name="Han S."/>
        </authorList>
    </citation>
    <scope>NUCLEOTIDE SEQUENCE [LARGE SCALE GENOMIC DNA]</scope>
    <source>
        <strain evidence="10 11">XDB06</strain>
    </source>
</reference>
<dbReference type="CDD" id="cd02541">
    <property type="entry name" value="UGPase_prokaryotic"/>
    <property type="match status" value="1"/>
</dbReference>